<evidence type="ECO:0000259" key="3">
    <source>
        <dbReference type="Pfam" id="PF15235"/>
    </source>
</evidence>
<evidence type="ECO:0000256" key="2">
    <source>
        <dbReference type="SAM" id="MobiDB-lite"/>
    </source>
</evidence>
<dbReference type="GO" id="GO:0031175">
    <property type="term" value="P:neuron projection development"/>
    <property type="evidence" value="ECO:0007669"/>
    <property type="project" value="TreeGrafter"/>
</dbReference>
<dbReference type="GO" id="GO:0005886">
    <property type="term" value="C:plasma membrane"/>
    <property type="evidence" value="ECO:0007669"/>
    <property type="project" value="TreeGrafter"/>
</dbReference>
<dbReference type="AlphaFoldDB" id="A0A8C5ANE4"/>
<dbReference type="PANTHER" id="PTHR15718">
    <property type="entry name" value="G PROTEIN-REGULATED INDUCER OF NEURITE OUTGROWTH C-TERMINAL DOMAIN-CONTAINING PROTEIN"/>
    <property type="match status" value="1"/>
</dbReference>
<dbReference type="PANTHER" id="PTHR15718:SF5">
    <property type="entry name" value="G PROTEIN-REGULATED INDUCER OF NEURITE OUTGROWTH 2"/>
    <property type="match status" value="1"/>
</dbReference>
<evidence type="ECO:0000256" key="1">
    <source>
        <dbReference type="ARBA" id="ARBA00002358"/>
    </source>
</evidence>
<proteinExistence type="predicted"/>
<reference evidence="4" key="2">
    <citation type="submission" date="2025-09" db="UniProtKB">
        <authorList>
            <consortium name="Ensembl"/>
        </authorList>
    </citation>
    <scope>IDENTIFICATION</scope>
</reference>
<feature type="domain" description="G protein-regulated inducer of neurite outgrowth C-terminal" evidence="3">
    <location>
        <begin position="422"/>
        <end position="470"/>
    </location>
</feature>
<feature type="region of interest" description="Disordered" evidence="2">
    <location>
        <begin position="1"/>
        <end position="110"/>
    </location>
</feature>
<feature type="compositionally biased region" description="Low complexity" evidence="2">
    <location>
        <begin position="388"/>
        <end position="405"/>
    </location>
</feature>
<dbReference type="Ensembl" id="ENSGMOT00000025666.1">
    <property type="protein sequence ID" value="ENSGMOP00000034710.1"/>
    <property type="gene ID" value="ENSGMOG00000029483.1"/>
</dbReference>
<reference evidence="4" key="1">
    <citation type="submission" date="2025-08" db="UniProtKB">
        <authorList>
            <consortium name="Ensembl"/>
        </authorList>
    </citation>
    <scope>IDENTIFICATION</scope>
</reference>
<dbReference type="GeneTree" id="ENSGT00570000079168"/>
<comment type="function">
    <text evidence="1">May be involved in neurite outgrowth.</text>
</comment>
<keyword evidence="5" id="KW-1185">Reference proteome</keyword>
<accession>A0A8C5ANE4</accession>
<organism evidence="4 5">
    <name type="scientific">Gadus morhua</name>
    <name type="common">Atlantic cod</name>
    <dbReference type="NCBI Taxonomy" id="8049"/>
    <lineage>
        <taxon>Eukaryota</taxon>
        <taxon>Metazoa</taxon>
        <taxon>Chordata</taxon>
        <taxon>Craniata</taxon>
        <taxon>Vertebrata</taxon>
        <taxon>Euteleostomi</taxon>
        <taxon>Actinopterygii</taxon>
        <taxon>Neopterygii</taxon>
        <taxon>Teleostei</taxon>
        <taxon>Neoteleostei</taxon>
        <taxon>Acanthomorphata</taxon>
        <taxon>Zeiogadaria</taxon>
        <taxon>Gadariae</taxon>
        <taxon>Gadiformes</taxon>
        <taxon>Gadoidei</taxon>
        <taxon>Gadidae</taxon>
        <taxon>Gadus</taxon>
    </lineage>
</organism>
<evidence type="ECO:0000313" key="4">
    <source>
        <dbReference type="Ensembl" id="ENSGMOP00000034710.1"/>
    </source>
</evidence>
<protein>
    <recommendedName>
        <fullName evidence="3">G protein-regulated inducer of neurite outgrowth C-terminal domain-containing protein</fullName>
    </recommendedName>
</protein>
<feature type="region of interest" description="Disordered" evidence="2">
    <location>
        <begin position="128"/>
        <end position="157"/>
    </location>
</feature>
<feature type="compositionally biased region" description="Gly residues" evidence="2">
    <location>
        <begin position="128"/>
        <end position="155"/>
    </location>
</feature>
<dbReference type="Pfam" id="PF15235">
    <property type="entry name" value="GRIN_C"/>
    <property type="match status" value="1"/>
</dbReference>
<evidence type="ECO:0000313" key="5">
    <source>
        <dbReference type="Proteomes" id="UP000694546"/>
    </source>
</evidence>
<dbReference type="InterPro" id="IPR026646">
    <property type="entry name" value="GPRIN2-like/GPRIN3"/>
</dbReference>
<dbReference type="Proteomes" id="UP000694546">
    <property type="component" value="Chromosome 15"/>
</dbReference>
<dbReference type="InterPro" id="IPR032745">
    <property type="entry name" value="GRIN_C"/>
</dbReference>
<name>A0A8C5ANE4_GADMO</name>
<feature type="region of interest" description="Disordered" evidence="2">
    <location>
        <begin position="388"/>
        <end position="425"/>
    </location>
</feature>
<sequence>MEVSGGPASELHPTGTTLPAEALRPGPQAPANHDGADPPAHTLHHAGLVPGPREPLKEDSVGGPGSVEQPCAQVAPSHRSPAGPLLHPSAGPGTPVTPRMGAETHTSSHLHQGHTIWANNGLHVGGGGGSGGGGGGSVVGGGGSGGGGGGGGGDVGNILQSLQPVQRSPCETAQVEVCGHSPQDPAYHAQKAQGQVVVACKPSPRLQRCELLTAAYHHHDSGGCPAQLLQGGHAHLCAPEDCVAVNNHHHHHHLHHLHQQQQQQQQQHCEETIRYGSYANHGVLEDGFPACCHTQPLLGPAQLPLCLANVEGGCQYQAGVAAHPETPLLALPRLVSSVSETGLDATRLLGCCSLSCSWARPFPPGGGGFHAWTEERQRSTSRPISPVAAANANANPPKTGPPDWGEGPGSGGGLDAKRGSLKSPVKEVKWDAEGMTWEVYGAAVDPEELGLAIQRHLELQIKETASRAECGKKRGRVLLGSFRPPACCARTTTAAD</sequence>